<feature type="non-terminal residue" evidence="1">
    <location>
        <position position="72"/>
    </location>
</feature>
<keyword evidence="2" id="KW-1185">Reference proteome</keyword>
<name>A0ACA9R272_9GLOM</name>
<protein>
    <submittedName>
        <fullName evidence="1">10101_t:CDS:1</fullName>
    </submittedName>
</protein>
<sequence length="72" mass="7637">MEHNAGPGGGFPLPDAPWYSSSSHLSGHLSGSSLGINNILDHTEADQGYMVVLFDPAKADYCDEGKPGHARR</sequence>
<accession>A0ACA9R272</accession>
<evidence type="ECO:0000313" key="1">
    <source>
        <dbReference type="EMBL" id="CAG8773306.1"/>
    </source>
</evidence>
<reference evidence="1" key="1">
    <citation type="submission" date="2021-06" db="EMBL/GenBank/DDBJ databases">
        <authorList>
            <person name="Kallberg Y."/>
            <person name="Tangrot J."/>
            <person name="Rosling A."/>
        </authorList>
    </citation>
    <scope>NUCLEOTIDE SEQUENCE</scope>
    <source>
        <strain evidence="1">CL356</strain>
    </source>
</reference>
<dbReference type="EMBL" id="CAJVPT010066371">
    <property type="protein sequence ID" value="CAG8773306.1"/>
    <property type="molecule type" value="Genomic_DNA"/>
</dbReference>
<comment type="caution">
    <text evidence="1">The sequence shown here is derived from an EMBL/GenBank/DDBJ whole genome shotgun (WGS) entry which is preliminary data.</text>
</comment>
<evidence type="ECO:0000313" key="2">
    <source>
        <dbReference type="Proteomes" id="UP000789525"/>
    </source>
</evidence>
<dbReference type="Proteomes" id="UP000789525">
    <property type="component" value="Unassembled WGS sequence"/>
</dbReference>
<gene>
    <name evidence="1" type="ORF">ACOLOM_LOCUS13935</name>
</gene>
<organism evidence="1 2">
    <name type="scientific">Acaulospora colombiana</name>
    <dbReference type="NCBI Taxonomy" id="27376"/>
    <lineage>
        <taxon>Eukaryota</taxon>
        <taxon>Fungi</taxon>
        <taxon>Fungi incertae sedis</taxon>
        <taxon>Mucoromycota</taxon>
        <taxon>Glomeromycotina</taxon>
        <taxon>Glomeromycetes</taxon>
        <taxon>Diversisporales</taxon>
        <taxon>Acaulosporaceae</taxon>
        <taxon>Acaulospora</taxon>
    </lineage>
</organism>
<proteinExistence type="predicted"/>